<accession>A0A1S4BUM4</accession>
<sequence length="640" mass="74393">MPFGLKNAGTTYMRAMTTIFHDMIHKEIEVYVDDVIIKSRKSSDHLVDLKNFFYRLRRYNLKLNPTKCAFGVLAGKLLGFIVSRRGIELDPSKIKAIQDLPPPKNRKDVMSFLGRLNYISCFIAQSIVICEPIFKMLRKDATTKWTEECQQAFDRIKEYLSNPPVLKAIKGQALADHLAENPVDEEYKPLRTYFPDEEVLFAGEDILEAYSAKLQFPCTNNMAEYEAYKLGLRMVVDINVQELLVIGNSDLLIHQVQGEWNTKNIKILPYLHCVKELCKKFIKVDFKHVPRVQNEFADALATLSYMIQHPDKNYIDPIKVNVQDQPAYCFHMDDKPDGEPWYYDIKRYLKTRDYPEGATSTQKRTLKRLANHFFLNVKILYRRTPDLGLLRYVDARLLLDDHENKLDLFCTEMSLVSDPRLGHECHCLIESAASKGNRFILVAIDYFTKWVEASSYKSVTKKVVADTVCRFGIRESIITDNGANLNSDLMQEICDKFKITHQNPTPYRPHMNGAVETANKNIQKILRKMIDNYRHWHEKLPFALLEYRTTVRTSTEATPYLLVYGTEAILPAEVEIPSLMVIQEAELSNAEWVKNQYEQLMLIDEKRMNVVGHGQLYQNRMVRAFNKKVKPRQLNWGNWF</sequence>
<dbReference type="InterPro" id="IPR001584">
    <property type="entry name" value="Integrase_cat-core"/>
</dbReference>
<dbReference type="SMR" id="A0A1S4BUM4"/>
<dbReference type="PROSITE" id="PS50878">
    <property type="entry name" value="RT_POL"/>
    <property type="match status" value="1"/>
</dbReference>
<dbReference type="Pfam" id="PF00078">
    <property type="entry name" value="RVT_1"/>
    <property type="match status" value="1"/>
</dbReference>
<dbReference type="PANTHER" id="PTHR48475">
    <property type="entry name" value="RIBONUCLEASE H"/>
    <property type="match status" value="1"/>
</dbReference>
<evidence type="ECO:0000259" key="1">
    <source>
        <dbReference type="PROSITE" id="PS50878"/>
    </source>
</evidence>
<protein>
    <submittedName>
        <fullName evidence="3">Uncharacterized protein</fullName>
    </submittedName>
</protein>
<dbReference type="OrthoDB" id="1304229at2759"/>
<dbReference type="InterPro" id="IPR012337">
    <property type="entry name" value="RNaseH-like_sf"/>
</dbReference>
<feature type="domain" description="Integrase catalytic" evidence="2">
    <location>
        <begin position="415"/>
        <end position="567"/>
    </location>
</feature>
<dbReference type="PaxDb" id="4097-A0A1S4BUM4"/>
<dbReference type="SUPFAM" id="SSF56672">
    <property type="entry name" value="DNA/RNA polymerases"/>
    <property type="match status" value="1"/>
</dbReference>
<dbReference type="FunFam" id="3.30.70.270:FF:000020">
    <property type="entry name" value="Transposon Tf2-6 polyprotein-like Protein"/>
    <property type="match status" value="1"/>
</dbReference>
<dbReference type="GO" id="GO:0004523">
    <property type="term" value="F:RNA-DNA hybrid ribonuclease activity"/>
    <property type="evidence" value="ECO:0007669"/>
    <property type="project" value="InterPro"/>
</dbReference>
<dbReference type="PROSITE" id="PS50994">
    <property type="entry name" value="INTEGRASE"/>
    <property type="match status" value="1"/>
</dbReference>
<proteinExistence type="predicted"/>
<dbReference type="RefSeq" id="XP_016492595.1">
    <property type="nucleotide sequence ID" value="XM_016637109.1"/>
</dbReference>
<organism evidence="3">
    <name type="scientific">Nicotiana tabacum</name>
    <name type="common">Common tobacco</name>
    <dbReference type="NCBI Taxonomy" id="4097"/>
    <lineage>
        <taxon>Eukaryota</taxon>
        <taxon>Viridiplantae</taxon>
        <taxon>Streptophyta</taxon>
        <taxon>Embryophyta</taxon>
        <taxon>Tracheophyta</taxon>
        <taxon>Spermatophyta</taxon>
        <taxon>Magnoliopsida</taxon>
        <taxon>eudicotyledons</taxon>
        <taxon>Gunneridae</taxon>
        <taxon>Pentapetalae</taxon>
        <taxon>asterids</taxon>
        <taxon>lamiids</taxon>
        <taxon>Solanales</taxon>
        <taxon>Solanaceae</taxon>
        <taxon>Nicotianoideae</taxon>
        <taxon>Nicotianeae</taxon>
        <taxon>Nicotiana</taxon>
    </lineage>
</organism>
<dbReference type="GO" id="GO:0015074">
    <property type="term" value="P:DNA integration"/>
    <property type="evidence" value="ECO:0007669"/>
    <property type="project" value="InterPro"/>
</dbReference>
<dbReference type="InterPro" id="IPR043502">
    <property type="entry name" value="DNA/RNA_pol_sf"/>
</dbReference>
<evidence type="ECO:0000259" key="2">
    <source>
        <dbReference type="PROSITE" id="PS50994"/>
    </source>
</evidence>
<name>A0A1S4BUM4_TOBAC</name>
<dbReference type="InterPro" id="IPR002156">
    <property type="entry name" value="RNaseH_domain"/>
</dbReference>
<dbReference type="InterPro" id="IPR000477">
    <property type="entry name" value="RT_dom"/>
</dbReference>
<feature type="domain" description="Reverse transcriptase" evidence="1">
    <location>
        <begin position="1"/>
        <end position="82"/>
    </location>
</feature>
<dbReference type="SUPFAM" id="SSF53098">
    <property type="entry name" value="Ribonuclease H-like"/>
    <property type="match status" value="1"/>
</dbReference>
<dbReference type="AlphaFoldDB" id="A0A1S4BUM4"/>
<dbReference type="CDD" id="cd01647">
    <property type="entry name" value="RT_LTR"/>
    <property type="match status" value="1"/>
</dbReference>
<dbReference type="Gene3D" id="3.30.420.10">
    <property type="entry name" value="Ribonuclease H-like superfamily/Ribonuclease H"/>
    <property type="match status" value="2"/>
</dbReference>
<dbReference type="Pfam" id="PF13456">
    <property type="entry name" value="RVT_3"/>
    <property type="match status" value="1"/>
</dbReference>
<reference evidence="3" key="1">
    <citation type="submission" date="2025-08" db="UniProtKB">
        <authorList>
            <consortium name="RefSeq"/>
        </authorList>
    </citation>
    <scope>IDENTIFICATION</scope>
</reference>
<dbReference type="PANTHER" id="PTHR48475:SF1">
    <property type="entry name" value="RNASE H TYPE-1 DOMAIN-CONTAINING PROTEIN"/>
    <property type="match status" value="1"/>
</dbReference>
<dbReference type="KEGG" id="nta:107812075"/>
<dbReference type="CDD" id="cd09279">
    <property type="entry name" value="RNase_HI_like"/>
    <property type="match status" value="1"/>
</dbReference>
<evidence type="ECO:0000313" key="3">
    <source>
        <dbReference type="RefSeq" id="XP_016492595.1"/>
    </source>
</evidence>
<gene>
    <name evidence="3" type="primary">LOC107812075</name>
</gene>
<dbReference type="GO" id="GO:0003676">
    <property type="term" value="F:nucleic acid binding"/>
    <property type="evidence" value="ECO:0007669"/>
    <property type="project" value="InterPro"/>
</dbReference>
<dbReference type="Gene3D" id="3.30.70.270">
    <property type="match status" value="2"/>
</dbReference>
<dbReference type="InterPro" id="IPR043128">
    <property type="entry name" value="Rev_trsase/Diguanyl_cyclase"/>
</dbReference>
<dbReference type="InterPro" id="IPR036397">
    <property type="entry name" value="RNaseH_sf"/>
</dbReference>